<keyword evidence="1 2" id="KW-0807">Transducer</keyword>
<dbReference type="PROSITE" id="PS50111">
    <property type="entry name" value="CHEMOTAXIS_TRANSDUC_2"/>
    <property type="match status" value="1"/>
</dbReference>
<dbReference type="InterPro" id="IPR004089">
    <property type="entry name" value="MCPsignal_dom"/>
</dbReference>
<keyword evidence="6" id="KW-1185">Reference proteome</keyword>
<feature type="transmembrane region" description="Helical" evidence="3">
    <location>
        <begin position="309"/>
        <end position="333"/>
    </location>
</feature>
<evidence type="ECO:0000313" key="6">
    <source>
        <dbReference type="Proteomes" id="UP000256650"/>
    </source>
</evidence>
<organism evidence="5 6">
    <name type="scientific">Helicobacter ganmani</name>
    <dbReference type="NCBI Taxonomy" id="60246"/>
    <lineage>
        <taxon>Bacteria</taxon>
        <taxon>Pseudomonadati</taxon>
        <taxon>Campylobacterota</taxon>
        <taxon>Epsilonproteobacteria</taxon>
        <taxon>Campylobacterales</taxon>
        <taxon>Helicobacteraceae</taxon>
        <taxon>Helicobacter</taxon>
    </lineage>
</organism>
<feature type="domain" description="Methyl-accepting transducer" evidence="4">
    <location>
        <begin position="393"/>
        <end position="650"/>
    </location>
</feature>
<feature type="transmembrane region" description="Helical" evidence="3">
    <location>
        <begin position="12"/>
        <end position="32"/>
    </location>
</feature>
<dbReference type="Gene3D" id="1.10.287.950">
    <property type="entry name" value="Methyl-accepting chemotaxis protein"/>
    <property type="match status" value="1"/>
</dbReference>
<evidence type="ECO:0000259" key="4">
    <source>
        <dbReference type="PROSITE" id="PS50111"/>
    </source>
</evidence>
<keyword evidence="3" id="KW-0472">Membrane</keyword>
<dbReference type="InterPro" id="IPR013587">
    <property type="entry name" value="Nitrate/nitrite_sensing"/>
</dbReference>
<evidence type="ECO:0000256" key="3">
    <source>
        <dbReference type="SAM" id="Phobius"/>
    </source>
</evidence>
<evidence type="ECO:0000256" key="2">
    <source>
        <dbReference type="PROSITE-ProRule" id="PRU00284"/>
    </source>
</evidence>
<evidence type="ECO:0000313" key="5">
    <source>
        <dbReference type="EMBL" id="RDU64315.1"/>
    </source>
</evidence>
<keyword evidence="3" id="KW-0812">Transmembrane</keyword>
<dbReference type="Pfam" id="PF00015">
    <property type="entry name" value="MCPsignal"/>
    <property type="match status" value="1"/>
</dbReference>
<dbReference type="GO" id="GO:0007165">
    <property type="term" value="P:signal transduction"/>
    <property type="evidence" value="ECO:0007669"/>
    <property type="project" value="UniProtKB-KW"/>
</dbReference>
<dbReference type="EMBL" id="NXLS01000001">
    <property type="protein sequence ID" value="RDU64315.1"/>
    <property type="molecule type" value="Genomic_DNA"/>
</dbReference>
<dbReference type="AlphaFoldDB" id="A0A3D8IH87"/>
<dbReference type="RefSeq" id="WP_115550649.1">
    <property type="nucleotide sequence ID" value="NZ_NXLS01000001.1"/>
</dbReference>
<comment type="caution">
    <text evidence="5">The sequence shown here is derived from an EMBL/GenBank/DDBJ whole genome shotgun (WGS) entry which is preliminary data.</text>
</comment>
<accession>A0A3D8IH87</accession>
<dbReference type="OrthoDB" id="2489132at2"/>
<dbReference type="GO" id="GO:0016020">
    <property type="term" value="C:membrane"/>
    <property type="evidence" value="ECO:0007669"/>
    <property type="project" value="InterPro"/>
</dbReference>
<name>A0A3D8IH87_9HELI</name>
<dbReference type="Proteomes" id="UP000256650">
    <property type="component" value="Unassembled WGS sequence"/>
</dbReference>
<gene>
    <name evidence="5" type="ORF">CQA43_00410</name>
</gene>
<evidence type="ECO:0000256" key="1">
    <source>
        <dbReference type="ARBA" id="ARBA00023224"/>
    </source>
</evidence>
<sequence length="665" mass="74482">MFILNNLKVGVKLICLMLIPLITLIAFSLVLVSERYRIAQESALLKHGVTLATKISLVIHELQKERGTSAGFLGSKGQDFKEALQNQRKLSDEKIKELHDFLQEFNLQTYPKNIQDSLKISLDRMGQINGIRQGVDSLNVKVGDILGYYTGTIASNIQSIVEIINISTNDQITRNLLAYVNFLNAKENAGQERAVLSNTFGADKFAAGIYNRFIALTIAQNIFLEDFKRYASSGDYQYYLKITEDKSFSEVERMRKIAMEHFIDGGFGVKATYWFGTITQKINLLKNVEDRLAKGLMEQITKIEKANFFSFWFMLSIASVVVILTLVVGYLIAHSITFRIRLMRKYLVELKNTKDISKKFVVTKSSDEIGVIQQAMNDFLEAIRQIFLQLAPQSKENLQTSKNLLDSAKEVSGRTQEGFELSNQTEITGKEVGKKLEDNIQKTNATMHDVLAAKEELDNASHTIANFTQNISQDAQMQEDLVHNVSLLDKEAQNIKGILGAIDDIASQTNLLALNAAIEAARAGEHGRGFAVVADEVRQLAERTQKSLNEIDAIINTIVQSISGVSSQITQNAKSFYHIVEESQSIQETISSVVEKIKIISTLAQETIDSSSVLSKDTEMLLENNKTLNQNLQGIASEMNRISSVSNELESRAVEMENKINEFRF</sequence>
<dbReference type="PANTHER" id="PTHR32089">
    <property type="entry name" value="METHYL-ACCEPTING CHEMOTAXIS PROTEIN MCPB"/>
    <property type="match status" value="1"/>
</dbReference>
<protein>
    <recommendedName>
        <fullName evidence="4">Methyl-accepting transducer domain-containing protein</fullName>
    </recommendedName>
</protein>
<reference evidence="5 6" key="1">
    <citation type="submission" date="2018-04" db="EMBL/GenBank/DDBJ databases">
        <title>Novel Campyloabacter and Helicobacter Species and Strains.</title>
        <authorList>
            <person name="Mannion A.J."/>
            <person name="Shen Z."/>
            <person name="Fox J.G."/>
        </authorList>
    </citation>
    <scope>NUCLEOTIDE SEQUENCE [LARGE SCALE GENOMIC DNA]</scope>
    <source>
        <strain evidence="5 6">MIT 99-5101</strain>
    </source>
</reference>
<dbReference type="GeneID" id="82536540"/>
<dbReference type="SMART" id="SM00283">
    <property type="entry name" value="MA"/>
    <property type="match status" value="1"/>
</dbReference>
<keyword evidence="3" id="KW-1133">Transmembrane helix</keyword>
<dbReference type="Pfam" id="PF08376">
    <property type="entry name" value="NIT"/>
    <property type="match status" value="1"/>
</dbReference>
<dbReference type="SUPFAM" id="SSF58104">
    <property type="entry name" value="Methyl-accepting chemotaxis protein (MCP) signaling domain"/>
    <property type="match status" value="1"/>
</dbReference>
<dbReference type="PANTHER" id="PTHR32089:SF112">
    <property type="entry name" value="LYSOZYME-LIKE PROTEIN-RELATED"/>
    <property type="match status" value="1"/>
</dbReference>
<proteinExistence type="predicted"/>